<sequence length="155" mass="16764">APCFASPIKLSPCSFLVSTVNGKYMSFDIDGILLFEGSLGSPIFQTPSFFVDSINGPNCIISSQDSLVVINANSGVVLKTIKLTHPLNGSFCFMAKEGSITAWNIQNEYLVNIDLSTLILKKTINVGETFSSPVTNGNYICLGNRNDQLVCVQIF</sequence>
<accession>A0A4P9YBM5</accession>
<dbReference type="AlphaFoldDB" id="A0A4P9YBM5"/>
<evidence type="ECO:0000313" key="2">
    <source>
        <dbReference type="Proteomes" id="UP000281549"/>
    </source>
</evidence>
<dbReference type="EMBL" id="ML006331">
    <property type="protein sequence ID" value="RKP16667.1"/>
    <property type="molecule type" value="Genomic_DNA"/>
</dbReference>
<reference evidence="2" key="1">
    <citation type="journal article" date="2018" name="Nat. Microbiol.">
        <title>Leveraging single-cell genomics to expand the fungal tree of life.</title>
        <authorList>
            <person name="Ahrendt S.R."/>
            <person name="Quandt C.A."/>
            <person name="Ciobanu D."/>
            <person name="Clum A."/>
            <person name="Salamov A."/>
            <person name="Andreopoulos B."/>
            <person name="Cheng J.F."/>
            <person name="Woyke T."/>
            <person name="Pelin A."/>
            <person name="Henrissat B."/>
            <person name="Reynolds N.K."/>
            <person name="Benny G.L."/>
            <person name="Smith M.E."/>
            <person name="James T.Y."/>
            <person name="Grigoriev I.V."/>
        </authorList>
    </citation>
    <scope>NUCLEOTIDE SEQUENCE [LARGE SCALE GENOMIC DNA]</scope>
    <source>
        <strain evidence="2">CSF55</strain>
    </source>
</reference>
<dbReference type="SUPFAM" id="SSF50978">
    <property type="entry name" value="WD40 repeat-like"/>
    <property type="match status" value="1"/>
</dbReference>
<name>A0A4P9YBM5_ROZAC</name>
<feature type="non-terminal residue" evidence="1">
    <location>
        <position position="1"/>
    </location>
</feature>
<evidence type="ECO:0000313" key="1">
    <source>
        <dbReference type="EMBL" id="RKP16667.1"/>
    </source>
</evidence>
<protein>
    <recommendedName>
        <fullName evidence="3">WD40 repeat-like protein</fullName>
    </recommendedName>
</protein>
<proteinExistence type="predicted"/>
<dbReference type="InterPro" id="IPR036322">
    <property type="entry name" value="WD40_repeat_dom_sf"/>
</dbReference>
<organism evidence="1 2">
    <name type="scientific">Rozella allomycis (strain CSF55)</name>
    <dbReference type="NCBI Taxonomy" id="988480"/>
    <lineage>
        <taxon>Eukaryota</taxon>
        <taxon>Fungi</taxon>
        <taxon>Fungi incertae sedis</taxon>
        <taxon>Cryptomycota</taxon>
        <taxon>Cryptomycota incertae sedis</taxon>
        <taxon>Rozella</taxon>
    </lineage>
</organism>
<gene>
    <name evidence="1" type="ORF">ROZALSC1DRAFT_25011</name>
</gene>
<evidence type="ECO:0008006" key="3">
    <source>
        <dbReference type="Google" id="ProtNLM"/>
    </source>
</evidence>
<dbReference type="Proteomes" id="UP000281549">
    <property type="component" value="Unassembled WGS sequence"/>
</dbReference>